<evidence type="ECO:0000256" key="6">
    <source>
        <dbReference type="ARBA" id="ARBA00022833"/>
    </source>
</evidence>
<dbReference type="PANTHER" id="PTHR10333">
    <property type="entry name" value="INHIBITOR OF GROWTH PROTEIN"/>
    <property type="match status" value="1"/>
</dbReference>
<dbReference type="Gene3D" id="3.30.40.10">
    <property type="entry name" value="Zinc/RING finger domain, C3HC4 (zinc finger)"/>
    <property type="match status" value="1"/>
</dbReference>
<dbReference type="SUPFAM" id="SSF57903">
    <property type="entry name" value="FYVE/PHD zinc finger"/>
    <property type="match status" value="1"/>
</dbReference>
<feature type="binding site" evidence="10">
    <location>
        <position position="24"/>
    </location>
    <ligand>
        <name>Zn(2+)</name>
        <dbReference type="ChEBI" id="CHEBI:29105"/>
        <label>2</label>
    </ligand>
</feature>
<dbReference type="Proteomes" id="UP001209540">
    <property type="component" value="Unassembled WGS sequence"/>
</dbReference>
<keyword evidence="6 10" id="KW-0862">Zinc</keyword>
<evidence type="ECO:0000313" key="13">
    <source>
        <dbReference type="EMBL" id="KAI9263386.1"/>
    </source>
</evidence>
<keyword evidence="5 11" id="KW-0863">Zinc-finger</keyword>
<evidence type="ECO:0000256" key="4">
    <source>
        <dbReference type="ARBA" id="ARBA00022723"/>
    </source>
</evidence>
<dbReference type="InterPro" id="IPR028651">
    <property type="entry name" value="ING_fam"/>
</dbReference>
<name>A0AAD5K0H1_9FUNG</name>
<accession>A0AAD5K0H1</accession>
<dbReference type="GO" id="GO:0008270">
    <property type="term" value="F:zinc ion binding"/>
    <property type="evidence" value="ECO:0007669"/>
    <property type="project" value="UniProtKB-KW"/>
</dbReference>
<dbReference type="InterPro" id="IPR019787">
    <property type="entry name" value="Znf_PHD-finger"/>
</dbReference>
<dbReference type="PROSITE" id="PS50016">
    <property type="entry name" value="ZF_PHD_2"/>
    <property type="match status" value="1"/>
</dbReference>
<dbReference type="InterPro" id="IPR001965">
    <property type="entry name" value="Znf_PHD"/>
</dbReference>
<keyword evidence="8" id="KW-0804">Transcription</keyword>
<dbReference type="EMBL" id="JAIXMP010000013">
    <property type="protein sequence ID" value="KAI9263386.1"/>
    <property type="molecule type" value="Genomic_DNA"/>
</dbReference>
<feature type="non-terminal residue" evidence="13">
    <location>
        <position position="1"/>
    </location>
</feature>
<evidence type="ECO:0000259" key="12">
    <source>
        <dbReference type="PROSITE" id="PS50016"/>
    </source>
</evidence>
<feature type="binding site" evidence="10">
    <location>
        <position position="8"/>
    </location>
    <ligand>
        <name>Zn(2+)</name>
        <dbReference type="ChEBI" id="CHEBI:29105"/>
        <label>1</label>
    </ligand>
</feature>
<comment type="similarity">
    <text evidence="2">Belongs to the ING family.</text>
</comment>
<reference evidence="13" key="2">
    <citation type="submission" date="2023-02" db="EMBL/GenBank/DDBJ databases">
        <authorList>
            <consortium name="DOE Joint Genome Institute"/>
            <person name="Mondo S.J."/>
            <person name="Chang Y."/>
            <person name="Wang Y."/>
            <person name="Ahrendt S."/>
            <person name="Andreopoulos W."/>
            <person name="Barry K."/>
            <person name="Beard J."/>
            <person name="Benny G.L."/>
            <person name="Blankenship S."/>
            <person name="Bonito G."/>
            <person name="Cuomo C."/>
            <person name="Desiro A."/>
            <person name="Gervers K.A."/>
            <person name="Hundley H."/>
            <person name="Kuo A."/>
            <person name="LaButti K."/>
            <person name="Lang B.F."/>
            <person name="Lipzen A."/>
            <person name="O'Donnell K."/>
            <person name="Pangilinan J."/>
            <person name="Reynolds N."/>
            <person name="Sandor L."/>
            <person name="Smith M.W."/>
            <person name="Tsang A."/>
            <person name="Grigoriev I.V."/>
            <person name="Stajich J.E."/>
            <person name="Spatafora J.W."/>
        </authorList>
    </citation>
    <scope>NUCLEOTIDE SEQUENCE</scope>
    <source>
        <strain evidence="13">RSA 2281</strain>
    </source>
</reference>
<evidence type="ECO:0000256" key="8">
    <source>
        <dbReference type="ARBA" id="ARBA00023163"/>
    </source>
</evidence>
<dbReference type="InterPro" id="IPR019786">
    <property type="entry name" value="Zinc_finger_PHD-type_CS"/>
</dbReference>
<sequence>DEEVWCMCREPAHGRMILCDNDDCPIQWYHFSCVGLTKASKGDWYCKECQAHYKSKNPKNSS</sequence>
<reference evidence="13" key="1">
    <citation type="journal article" date="2022" name="IScience">
        <title>Evolution of zygomycete secretomes and the origins of terrestrial fungal ecologies.</title>
        <authorList>
            <person name="Chang Y."/>
            <person name="Wang Y."/>
            <person name="Mondo S."/>
            <person name="Ahrendt S."/>
            <person name="Andreopoulos W."/>
            <person name="Barry K."/>
            <person name="Beard J."/>
            <person name="Benny G.L."/>
            <person name="Blankenship S."/>
            <person name="Bonito G."/>
            <person name="Cuomo C."/>
            <person name="Desiro A."/>
            <person name="Gervers K.A."/>
            <person name="Hundley H."/>
            <person name="Kuo A."/>
            <person name="LaButti K."/>
            <person name="Lang B.F."/>
            <person name="Lipzen A."/>
            <person name="O'Donnell K."/>
            <person name="Pangilinan J."/>
            <person name="Reynolds N."/>
            <person name="Sandor L."/>
            <person name="Smith M.E."/>
            <person name="Tsang A."/>
            <person name="Grigoriev I.V."/>
            <person name="Stajich J.E."/>
            <person name="Spatafora J.W."/>
        </authorList>
    </citation>
    <scope>NUCLEOTIDE SEQUENCE</scope>
    <source>
        <strain evidence="13">RSA 2281</strain>
    </source>
</reference>
<evidence type="ECO:0000313" key="14">
    <source>
        <dbReference type="Proteomes" id="UP001209540"/>
    </source>
</evidence>
<organism evidence="13 14">
    <name type="scientific">Phascolomyces articulosus</name>
    <dbReference type="NCBI Taxonomy" id="60185"/>
    <lineage>
        <taxon>Eukaryota</taxon>
        <taxon>Fungi</taxon>
        <taxon>Fungi incertae sedis</taxon>
        <taxon>Mucoromycota</taxon>
        <taxon>Mucoromycotina</taxon>
        <taxon>Mucoromycetes</taxon>
        <taxon>Mucorales</taxon>
        <taxon>Lichtheimiaceae</taxon>
        <taxon>Phascolomyces</taxon>
    </lineage>
</organism>
<feature type="binding site" evidence="10">
    <location>
        <position position="30"/>
    </location>
    <ligand>
        <name>Zn(2+)</name>
        <dbReference type="ChEBI" id="CHEBI:29105"/>
        <label>1</label>
    </ligand>
</feature>
<feature type="binding site" evidence="10">
    <location>
        <position position="46"/>
    </location>
    <ligand>
        <name>Zn(2+)</name>
        <dbReference type="ChEBI" id="CHEBI:29105"/>
        <label>2</label>
    </ligand>
</feature>
<keyword evidence="3" id="KW-0341">Growth regulation</keyword>
<evidence type="ECO:0000256" key="9">
    <source>
        <dbReference type="ARBA" id="ARBA00023242"/>
    </source>
</evidence>
<evidence type="ECO:0000256" key="11">
    <source>
        <dbReference type="PROSITE-ProRule" id="PRU00146"/>
    </source>
</evidence>
<keyword evidence="14" id="KW-1185">Reference proteome</keyword>
<feature type="binding site" evidence="10">
    <location>
        <position position="6"/>
    </location>
    <ligand>
        <name>Zn(2+)</name>
        <dbReference type="ChEBI" id="CHEBI:29105"/>
        <label>1</label>
    </ligand>
</feature>
<protein>
    <recommendedName>
        <fullName evidence="12">PHD-type domain-containing protein</fullName>
    </recommendedName>
</protein>
<dbReference type="SMART" id="SM00249">
    <property type="entry name" value="PHD"/>
    <property type="match status" value="1"/>
</dbReference>
<dbReference type="AlphaFoldDB" id="A0AAD5K0H1"/>
<dbReference type="PANTHER" id="PTHR10333:SF103">
    <property type="entry name" value="INHIBITOR OF GROWTH PROTEIN 3"/>
    <property type="match status" value="1"/>
</dbReference>
<dbReference type="InterPro" id="IPR013083">
    <property type="entry name" value="Znf_RING/FYVE/PHD"/>
</dbReference>
<keyword evidence="7" id="KW-0805">Transcription regulation</keyword>
<evidence type="ECO:0000256" key="3">
    <source>
        <dbReference type="ARBA" id="ARBA00022604"/>
    </source>
</evidence>
<dbReference type="Pfam" id="PF00628">
    <property type="entry name" value="PHD"/>
    <property type="match status" value="1"/>
</dbReference>
<keyword evidence="4 10" id="KW-0479">Metal-binding</keyword>
<evidence type="ECO:0000256" key="7">
    <source>
        <dbReference type="ARBA" id="ARBA00023015"/>
    </source>
</evidence>
<evidence type="ECO:0000256" key="1">
    <source>
        <dbReference type="ARBA" id="ARBA00004123"/>
    </source>
</evidence>
<evidence type="ECO:0000256" key="2">
    <source>
        <dbReference type="ARBA" id="ARBA00010210"/>
    </source>
</evidence>
<dbReference type="InterPro" id="IPR011011">
    <property type="entry name" value="Znf_FYVE_PHD"/>
</dbReference>
<dbReference type="GO" id="GO:0005634">
    <property type="term" value="C:nucleus"/>
    <property type="evidence" value="ECO:0007669"/>
    <property type="project" value="UniProtKB-SubCell"/>
</dbReference>
<evidence type="ECO:0000256" key="5">
    <source>
        <dbReference type="ARBA" id="ARBA00022771"/>
    </source>
</evidence>
<feature type="binding site" evidence="10">
    <location>
        <position position="49"/>
    </location>
    <ligand>
        <name>Zn(2+)</name>
        <dbReference type="ChEBI" id="CHEBI:29105"/>
        <label>2</label>
    </ligand>
</feature>
<evidence type="ECO:0000256" key="10">
    <source>
        <dbReference type="PIRSR" id="PIRSR628651-51"/>
    </source>
</evidence>
<comment type="subcellular location">
    <subcellularLocation>
        <location evidence="1">Nucleus</location>
    </subcellularLocation>
</comment>
<feature type="domain" description="PHD-type" evidence="12">
    <location>
        <begin position="3"/>
        <end position="52"/>
    </location>
</feature>
<keyword evidence="9" id="KW-0539">Nucleus</keyword>
<feature type="binding site" evidence="10">
    <location>
        <position position="19"/>
    </location>
    <ligand>
        <name>Zn(2+)</name>
        <dbReference type="ChEBI" id="CHEBI:29105"/>
        <label>2</label>
    </ligand>
</feature>
<feature type="binding site" evidence="10">
    <location>
        <position position="33"/>
    </location>
    <ligand>
        <name>Zn(2+)</name>
        <dbReference type="ChEBI" id="CHEBI:29105"/>
        <label>1</label>
    </ligand>
</feature>
<comment type="caution">
    <text evidence="13">The sequence shown here is derived from an EMBL/GenBank/DDBJ whole genome shotgun (WGS) entry which is preliminary data.</text>
</comment>
<dbReference type="PROSITE" id="PS01359">
    <property type="entry name" value="ZF_PHD_1"/>
    <property type="match status" value="1"/>
</dbReference>
<gene>
    <name evidence="13" type="ORF">BDA99DRAFT_438287</name>
</gene>
<proteinExistence type="inferred from homology"/>